<gene>
    <name evidence="3" type="ORF">H8S34_03615</name>
</gene>
<protein>
    <submittedName>
        <fullName evidence="3">Ribosomal L7Ae/L30e/S12e/Gadd45 family protein</fullName>
    </submittedName>
</protein>
<evidence type="ECO:0000256" key="1">
    <source>
        <dbReference type="SAM" id="MobiDB-lite"/>
    </source>
</evidence>
<sequence>MNSVLHLIGLARKAGRLAVGEDPVGEAVKSREGKLLLVACDAAENTIRRAGHMAESGTAPCLTVPFTKAELGHTVGRSSCALLAFTDVGLACAAAEKLAAEDPEQYGAAAELLRTRARRALERQKERRTREKERQAARSKPWAAPPRKKEGSAAGKKSRKRSGPKGAPRRHET</sequence>
<feature type="compositionally biased region" description="Basic and acidic residues" evidence="1">
    <location>
        <begin position="120"/>
        <end position="136"/>
    </location>
</feature>
<comment type="caution">
    <text evidence="3">The sequence shown here is derived from an EMBL/GenBank/DDBJ whole genome shotgun (WGS) entry which is preliminary data.</text>
</comment>
<accession>A0ABR7HQZ9</accession>
<keyword evidence="4" id="KW-1185">Reference proteome</keyword>
<evidence type="ECO:0000259" key="2">
    <source>
        <dbReference type="Pfam" id="PF01248"/>
    </source>
</evidence>
<organism evidence="3 4">
    <name type="scientific">Pseudoflavonifractor hominis</name>
    <dbReference type="NCBI Taxonomy" id="2763059"/>
    <lineage>
        <taxon>Bacteria</taxon>
        <taxon>Bacillati</taxon>
        <taxon>Bacillota</taxon>
        <taxon>Clostridia</taxon>
        <taxon>Eubacteriales</taxon>
        <taxon>Oscillospiraceae</taxon>
        <taxon>Pseudoflavonifractor</taxon>
    </lineage>
</organism>
<reference evidence="3 4" key="1">
    <citation type="submission" date="2020-08" db="EMBL/GenBank/DDBJ databases">
        <title>Genome public.</title>
        <authorList>
            <person name="Liu C."/>
            <person name="Sun Q."/>
        </authorList>
    </citation>
    <scope>NUCLEOTIDE SEQUENCE [LARGE SCALE GENOMIC DNA]</scope>
    <source>
        <strain evidence="3 4">New-38</strain>
    </source>
</reference>
<dbReference type="InterPro" id="IPR004038">
    <property type="entry name" value="Ribosomal_eL8/eL30/eS12/Gad45"/>
</dbReference>
<dbReference type="RefSeq" id="WP_101692268.1">
    <property type="nucleotide sequence ID" value="NZ_JACOPR010000002.1"/>
</dbReference>
<dbReference type="Gene3D" id="3.30.1330.30">
    <property type="match status" value="1"/>
</dbReference>
<dbReference type="EMBL" id="JACOPR010000002">
    <property type="protein sequence ID" value="MBC5729920.1"/>
    <property type="molecule type" value="Genomic_DNA"/>
</dbReference>
<dbReference type="Proteomes" id="UP000660021">
    <property type="component" value="Unassembled WGS sequence"/>
</dbReference>
<feature type="domain" description="Ribosomal protein eL8/eL30/eS12/Gadd45" evidence="2">
    <location>
        <begin position="5"/>
        <end position="92"/>
    </location>
</feature>
<evidence type="ECO:0000313" key="4">
    <source>
        <dbReference type="Proteomes" id="UP000660021"/>
    </source>
</evidence>
<proteinExistence type="predicted"/>
<dbReference type="InterPro" id="IPR029064">
    <property type="entry name" value="Ribosomal_eL30-like_sf"/>
</dbReference>
<dbReference type="Pfam" id="PF01248">
    <property type="entry name" value="Ribosomal_L7Ae"/>
    <property type="match status" value="1"/>
</dbReference>
<dbReference type="SUPFAM" id="SSF55315">
    <property type="entry name" value="L30e-like"/>
    <property type="match status" value="1"/>
</dbReference>
<feature type="region of interest" description="Disordered" evidence="1">
    <location>
        <begin position="120"/>
        <end position="173"/>
    </location>
</feature>
<evidence type="ECO:0000313" key="3">
    <source>
        <dbReference type="EMBL" id="MBC5729920.1"/>
    </source>
</evidence>
<name>A0ABR7HQZ9_9FIRM</name>